<dbReference type="Pfam" id="PF03479">
    <property type="entry name" value="PCC"/>
    <property type="match status" value="1"/>
</dbReference>
<dbReference type="PROSITE" id="PS51742">
    <property type="entry name" value="PPC"/>
    <property type="match status" value="1"/>
</dbReference>
<reference evidence="2 3" key="1">
    <citation type="submission" date="2018-06" db="EMBL/GenBank/DDBJ databases">
        <title>Genome conservation of Clostridium tetani.</title>
        <authorList>
            <person name="Bruggemann H."/>
            <person name="Popoff M.R."/>
        </authorList>
    </citation>
    <scope>NUCLEOTIDE SEQUENCE [LARGE SCALE GENOMIC DNA]</scope>
    <source>
        <strain evidence="2 3">2017.061</strain>
    </source>
</reference>
<comment type="caution">
    <text evidence="2">The sequence shown here is derived from an EMBL/GenBank/DDBJ whole genome shotgun (WGS) entry which is preliminary data.</text>
</comment>
<accession>A0A4Q0UWG4</accession>
<sequence>MQFLLKNKEKGIIMDYKKYGDKYLIRLDRGDEIIESIKVLCKKEDIKGAKVSGIGATNQVVIGIYELENKKYNEKQFKGDFEITSLVGNVSTYKDNLISHLHINLGDKDFNVKGGHLQSAIISVTGEIFLEPIGATLEKEIDEYTGIKILNF</sequence>
<proteinExistence type="predicted"/>
<dbReference type="PIRSF" id="PIRSF016702">
    <property type="entry name" value="DNA_bp_PD1"/>
    <property type="match status" value="1"/>
</dbReference>
<dbReference type="Proteomes" id="UP000290921">
    <property type="component" value="Unassembled WGS sequence"/>
</dbReference>
<dbReference type="SUPFAM" id="SSF117856">
    <property type="entry name" value="AF0104/ALDC/Ptd012-like"/>
    <property type="match status" value="1"/>
</dbReference>
<evidence type="ECO:0000313" key="2">
    <source>
        <dbReference type="EMBL" id="RXI47656.1"/>
    </source>
</evidence>
<dbReference type="Gene3D" id="3.30.1330.80">
    <property type="entry name" value="Hypothetical protein, similar to alpha- acetolactate decarboxylase, domain 2"/>
    <property type="match status" value="1"/>
</dbReference>
<evidence type="ECO:0000259" key="1">
    <source>
        <dbReference type="PROSITE" id="PS51742"/>
    </source>
</evidence>
<organism evidence="2 3">
    <name type="scientific">Clostridium tetani</name>
    <dbReference type="NCBI Taxonomy" id="1513"/>
    <lineage>
        <taxon>Bacteria</taxon>
        <taxon>Bacillati</taxon>
        <taxon>Bacillota</taxon>
        <taxon>Clostridia</taxon>
        <taxon>Eubacteriales</taxon>
        <taxon>Clostridiaceae</taxon>
        <taxon>Clostridium</taxon>
    </lineage>
</organism>
<dbReference type="CDD" id="cd11378">
    <property type="entry name" value="DUF296"/>
    <property type="match status" value="1"/>
</dbReference>
<dbReference type="InterPro" id="IPR025707">
    <property type="entry name" value="DNA_bp_PD1"/>
</dbReference>
<gene>
    <name evidence="2" type="ORF">DP130_10095</name>
</gene>
<keyword evidence="2" id="KW-0238">DNA-binding</keyword>
<dbReference type="AlphaFoldDB" id="A0A4Q0UWG4"/>
<protein>
    <submittedName>
        <fullName evidence="2">DNA-binding protein</fullName>
    </submittedName>
</protein>
<name>A0A4Q0UWG4_CLOTA</name>
<feature type="domain" description="PPC" evidence="1">
    <location>
        <begin position="17"/>
        <end position="152"/>
    </location>
</feature>
<dbReference type="PANTHER" id="PTHR34988">
    <property type="entry name" value="PROTEIN, PUTATIVE-RELATED"/>
    <property type="match status" value="1"/>
</dbReference>
<dbReference type="PANTHER" id="PTHR34988:SF1">
    <property type="entry name" value="DNA-BINDING PROTEIN"/>
    <property type="match status" value="1"/>
</dbReference>
<evidence type="ECO:0000313" key="3">
    <source>
        <dbReference type="Proteomes" id="UP000290921"/>
    </source>
</evidence>
<dbReference type="InterPro" id="IPR005175">
    <property type="entry name" value="PPC_dom"/>
</dbReference>
<dbReference type="EMBL" id="QMAP01000008">
    <property type="protein sequence ID" value="RXI47656.1"/>
    <property type="molecule type" value="Genomic_DNA"/>
</dbReference>
<dbReference type="GO" id="GO:0003677">
    <property type="term" value="F:DNA binding"/>
    <property type="evidence" value="ECO:0007669"/>
    <property type="project" value="UniProtKB-KW"/>
</dbReference>